<name>A0A6A4IAR3_9AGAR</name>
<sequence>MCKDPQVSSGSAEPAPKDMSQNTLKDKLANAPMMIFADFTICCLESNRFSTTKSQYLALNLAMCDLEPVMKRKWTSLLTDWLKVLNEAVNLIAKSAQIHGENKESSICALSEVYHASLTEGKAVLEDKNIRDVIIKNSVKKELEAGIKKVCKFSAIVVLDPQWELCSFSSAEISAVVQ</sequence>
<evidence type="ECO:0000313" key="2">
    <source>
        <dbReference type="EMBL" id="KAE9407639.1"/>
    </source>
</evidence>
<dbReference type="AlphaFoldDB" id="A0A6A4IAR3"/>
<evidence type="ECO:0000256" key="1">
    <source>
        <dbReference type="SAM" id="MobiDB-lite"/>
    </source>
</evidence>
<evidence type="ECO:0000313" key="3">
    <source>
        <dbReference type="Proteomes" id="UP000799118"/>
    </source>
</evidence>
<reference evidence="2" key="1">
    <citation type="journal article" date="2019" name="Environ. Microbiol.">
        <title>Fungal ecological strategies reflected in gene transcription - a case study of two litter decomposers.</title>
        <authorList>
            <person name="Barbi F."/>
            <person name="Kohler A."/>
            <person name="Barry K."/>
            <person name="Baskaran P."/>
            <person name="Daum C."/>
            <person name="Fauchery L."/>
            <person name="Ihrmark K."/>
            <person name="Kuo A."/>
            <person name="LaButti K."/>
            <person name="Lipzen A."/>
            <person name="Morin E."/>
            <person name="Grigoriev I.V."/>
            <person name="Henrissat B."/>
            <person name="Lindahl B."/>
            <person name="Martin F."/>
        </authorList>
    </citation>
    <scope>NUCLEOTIDE SEQUENCE</scope>
    <source>
        <strain evidence="2">JB14</strain>
    </source>
</reference>
<feature type="compositionally biased region" description="Polar residues" evidence="1">
    <location>
        <begin position="1"/>
        <end position="11"/>
    </location>
</feature>
<organism evidence="2 3">
    <name type="scientific">Gymnopus androsaceus JB14</name>
    <dbReference type="NCBI Taxonomy" id="1447944"/>
    <lineage>
        <taxon>Eukaryota</taxon>
        <taxon>Fungi</taxon>
        <taxon>Dikarya</taxon>
        <taxon>Basidiomycota</taxon>
        <taxon>Agaricomycotina</taxon>
        <taxon>Agaricomycetes</taxon>
        <taxon>Agaricomycetidae</taxon>
        <taxon>Agaricales</taxon>
        <taxon>Marasmiineae</taxon>
        <taxon>Omphalotaceae</taxon>
        <taxon>Gymnopus</taxon>
    </lineage>
</organism>
<gene>
    <name evidence="2" type="ORF">BT96DRAFT_933076</name>
</gene>
<protein>
    <submittedName>
        <fullName evidence="2">Uncharacterized protein</fullName>
    </submittedName>
</protein>
<dbReference type="Proteomes" id="UP000799118">
    <property type="component" value="Unassembled WGS sequence"/>
</dbReference>
<feature type="region of interest" description="Disordered" evidence="1">
    <location>
        <begin position="1"/>
        <end position="21"/>
    </location>
</feature>
<proteinExistence type="predicted"/>
<accession>A0A6A4IAR3</accession>
<dbReference type="EMBL" id="ML769394">
    <property type="protein sequence ID" value="KAE9407639.1"/>
    <property type="molecule type" value="Genomic_DNA"/>
</dbReference>
<keyword evidence="3" id="KW-1185">Reference proteome</keyword>